<gene>
    <name evidence="2" type="ORF">FKW77_010901</name>
</gene>
<dbReference type="AlphaFoldDB" id="A0A517KYT3"/>
<feature type="compositionally biased region" description="Pro residues" evidence="1">
    <location>
        <begin position="12"/>
        <end position="30"/>
    </location>
</feature>
<protein>
    <submittedName>
        <fullName evidence="2">Uncharacterized protein</fullName>
    </submittedName>
</protein>
<organism evidence="2 3">
    <name type="scientific">Venturia effusa</name>
    <dbReference type="NCBI Taxonomy" id="50376"/>
    <lineage>
        <taxon>Eukaryota</taxon>
        <taxon>Fungi</taxon>
        <taxon>Dikarya</taxon>
        <taxon>Ascomycota</taxon>
        <taxon>Pezizomycotina</taxon>
        <taxon>Dothideomycetes</taxon>
        <taxon>Pleosporomycetidae</taxon>
        <taxon>Venturiales</taxon>
        <taxon>Venturiaceae</taxon>
        <taxon>Venturia</taxon>
    </lineage>
</organism>
<proteinExistence type="predicted"/>
<sequence>MPALSSQSSTSSPPPPPSQLPSSPSPPPPKSSSKPVYLVYVTVHIGKVRGDGGALDDTRDCNGTHVPFAHGPKCCPWTDMKYVPTCTKLTHKVTDRDYDQSTALLFRRHIHSRRNESS</sequence>
<dbReference type="Proteomes" id="UP000316270">
    <property type="component" value="Chromosome 1"/>
</dbReference>
<feature type="compositionally biased region" description="Low complexity" evidence="1">
    <location>
        <begin position="1"/>
        <end position="11"/>
    </location>
</feature>
<evidence type="ECO:0000313" key="2">
    <source>
        <dbReference type="EMBL" id="QDS68534.1"/>
    </source>
</evidence>
<evidence type="ECO:0000313" key="3">
    <source>
        <dbReference type="Proteomes" id="UP000316270"/>
    </source>
</evidence>
<feature type="region of interest" description="Disordered" evidence="1">
    <location>
        <begin position="1"/>
        <end position="34"/>
    </location>
</feature>
<evidence type="ECO:0000256" key="1">
    <source>
        <dbReference type="SAM" id="MobiDB-lite"/>
    </source>
</evidence>
<accession>A0A517KYT3</accession>
<name>A0A517KYT3_9PEZI</name>
<keyword evidence="3" id="KW-1185">Reference proteome</keyword>
<reference evidence="2 3" key="1">
    <citation type="submission" date="2019-07" db="EMBL/GenBank/DDBJ databases">
        <title>Finished genome of Venturia effusa.</title>
        <authorList>
            <person name="Young C.A."/>
            <person name="Cox M.P."/>
            <person name="Ganley A.R.D."/>
            <person name="David W.J."/>
        </authorList>
    </citation>
    <scope>NUCLEOTIDE SEQUENCE [LARGE SCALE GENOMIC DNA]</scope>
    <source>
        <strain evidence="3">albino</strain>
    </source>
</reference>
<dbReference type="EMBL" id="CP042185">
    <property type="protein sequence ID" value="QDS68534.1"/>
    <property type="molecule type" value="Genomic_DNA"/>
</dbReference>